<evidence type="ECO:0000313" key="2">
    <source>
        <dbReference type="Proteomes" id="UP000828941"/>
    </source>
</evidence>
<organism evidence="1 2">
    <name type="scientific">Bauhinia variegata</name>
    <name type="common">Purple orchid tree</name>
    <name type="synonym">Phanera variegata</name>
    <dbReference type="NCBI Taxonomy" id="167791"/>
    <lineage>
        <taxon>Eukaryota</taxon>
        <taxon>Viridiplantae</taxon>
        <taxon>Streptophyta</taxon>
        <taxon>Embryophyta</taxon>
        <taxon>Tracheophyta</taxon>
        <taxon>Spermatophyta</taxon>
        <taxon>Magnoliopsida</taxon>
        <taxon>eudicotyledons</taxon>
        <taxon>Gunneridae</taxon>
        <taxon>Pentapetalae</taxon>
        <taxon>rosids</taxon>
        <taxon>fabids</taxon>
        <taxon>Fabales</taxon>
        <taxon>Fabaceae</taxon>
        <taxon>Cercidoideae</taxon>
        <taxon>Cercideae</taxon>
        <taxon>Bauhiniinae</taxon>
        <taxon>Bauhinia</taxon>
    </lineage>
</organism>
<gene>
    <name evidence="1" type="ORF">L6164_026922</name>
</gene>
<dbReference type="Proteomes" id="UP000828941">
    <property type="component" value="Chromosome 11"/>
</dbReference>
<evidence type="ECO:0000313" key="1">
    <source>
        <dbReference type="EMBL" id="KAI4313979.1"/>
    </source>
</evidence>
<name>A0ACB9LRZ2_BAUVA</name>
<sequence length="154" mass="16964">MESLTVISHYLAKIPAAMFLVVSVFAVVAFCAKHGRREGKQSPNGGSSNQRLPRSSSPLESPRKLVSNISNKALPNMFMKSKQEEGKSGETSLWKKPIIMGERCQPLQFSGAIYYDAEGNRLPHPPRSPRTSPLHFPVFGSVPAANEGKYHSRN</sequence>
<dbReference type="EMBL" id="CM039436">
    <property type="protein sequence ID" value="KAI4313979.1"/>
    <property type="molecule type" value="Genomic_DNA"/>
</dbReference>
<reference evidence="1 2" key="1">
    <citation type="journal article" date="2022" name="DNA Res.">
        <title>Chromosomal-level genome assembly of the orchid tree Bauhinia variegata (Leguminosae; Cercidoideae) supports the allotetraploid origin hypothesis of Bauhinia.</title>
        <authorList>
            <person name="Zhong Y."/>
            <person name="Chen Y."/>
            <person name="Zheng D."/>
            <person name="Pang J."/>
            <person name="Liu Y."/>
            <person name="Luo S."/>
            <person name="Meng S."/>
            <person name="Qian L."/>
            <person name="Wei D."/>
            <person name="Dai S."/>
            <person name="Zhou R."/>
        </authorList>
    </citation>
    <scope>NUCLEOTIDE SEQUENCE [LARGE SCALE GENOMIC DNA]</scope>
    <source>
        <strain evidence="1">BV-YZ2020</strain>
    </source>
</reference>
<protein>
    <submittedName>
        <fullName evidence="1">Uncharacterized protein</fullName>
    </submittedName>
</protein>
<accession>A0ACB9LRZ2</accession>
<proteinExistence type="predicted"/>
<comment type="caution">
    <text evidence="1">The sequence shown here is derived from an EMBL/GenBank/DDBJ whole genome shotgun (WGS) entry which is preliminary data.</text>
</comment>
<keyword evidence="2" id="KW-1185">Reference proteome</keyword>